<protein>
    <submittedName>
        <fullName evidence="8">Tn3 family transposase</fullName>
    </submittedName>
</protein>
<gene>
    <name evidence="8" type="ORF">EXJ73_16945</name>
</gene>
<keyword evidence="4" id="KW-0233">DNA recombination</keyword>
<organism evidence="8 9">
    <name type="scientific">Pelomonas aquatica</name>
    <dbReference type="NCBI Taxonomy" id="431058"/>
    <lineage>
        <taxon>Bacteria</taxon>
        <taxon>Pseudomonadati</taxon>
        <taxon>Pseudomonadota</taxon>
        <taxon>Betaproteobacteria</taxon>
        <taxon>Burkholderiales</taxon>
        <taxon>Sphaerotilaceae</taxon>
        <taxon>Roseateles</taxon>
    </lineage>
</organism>
<evidence type="ECO:0000256" key="5">
    <source>
        <dbReference type="SAM" id="MobiDB-lite"/>
    </source>
</evidence>
<evidence type="ECO:0000259" key="7">
    <source>
        <dbReference type="Pfam" id="PF13700"/>
    </source>
</evidence>
<feature type="domain" description="Tn3 transposase DDE" evidence="6">
    <location>
        <begin position="580"/>
        <end position="965"/>
    </location>
</feature>
<dbReference type="GO" id="GO:0003677">
    <property type="term" value="F:DNA binding"/>
    <property type="evidence" value="ECO:0007669"/>
    <property type="project" value="UniProtKB-KW"/>
</dbReference>
<keyword evidence="9" id="KW-1185">Reference proteome</keyword>
<dbReference type="AlphaFoldDB" id="A0A9X4R5Y2"/>
<proteinExistence type="inferred from homology"/>
<comment type="caution">
    <text evidence="8">The sequence shown here is derived from an EMBL/GenBank/DDBJ whole genome shotgun (WGS) entry which is preliminary data.</text>
</comment>
<dbReference type="InterPro" id="IPR025296">
    <property type="entry name" value="DUF4158"/>
</dbReference>
<feature type="region of interest" description="Disordered" evidence="5">
    <location>
        <begin position="967"/>
        <end position="998"/>
    </location>
</feature>
<dbReference type="NCBIfam" id="NF033527">
    <property type="entry name" value="transpos_Tn3"/>
    <property type="match status" value="1"/>
</dbReference>
<dbReference type="InterPro" id="IPR047653">
    <property type="entry name" value="Tn3-like_transpos"/>
</dbReference>
<reference evidence="8" key="1">
    <citation type="submission" date="2019-02" db="EMBL/GenBank/DDBJ databases">
        <title>Draft genome of the type strain Pelomonas aquatica CCUG 52575T.</title>
        <authorList>
            <person name="Gomila M."/>
            <person name="Lalucat J."/>
        </authorList>
    </citation>
    <scope>NUCLEOTIDE SEQUENCE</scope>
    <source>
        <strain evidence="8">CCUG 52575</strain>
    </source>
</reference>
<comment type="similarity">
    <text evidence="1">Belongs to the transposase 7 family.</text>
</comment>
<dbReference type="Proteomes" id="UP001152766">
    <property type="component" value="Unassembled WGS sequence"/>
</dbReference>
<evidence type="ECO:0000256" key="3">
    <source>
        <dbReference type="ARBA" id="ARBA00023125"/>
    </source>
</evidence>
<evidence type="ECO:0000256" key="1">
    <source>
        <dbReference type="ARBA" id="ARBA00009402"/>
    </source>
</evidence>
<evidence type="ECO:0000256" key="4">
    <source>
        <dbReference type="ARBA" id="ARBA00023172"/>
    </source>
</evidence>
<evidence type="ECO:0000313" key="8">
    <source>
        <dbReference type="EMBL" id="MDG0864150.1"/>
    </source>
</evidence>
<dbReference type="GO" id="GO:0006313">
    <property type="term" value="P:DNA transposition"/>
    <property type="evidence" value="ECO:0007669"/>
    <property type="project" value="InterPro"/>
</dbReference>
<dbReference type="Pfam" id="PF01526">
    <property type="entry name" value="DDE_Tnp_Tn3"/>
    <property type="match status" value="1"/>
</dbReference>
<dbReference type="GO" id="GO:0004803">
    <property type="term" value="F:transposase activity"/>
    <property type="evidence" value="ECO:0007669"/>
    <property type="project" value="InterPro"/>
</dbReference>
<accession>A0A9X4R5Y2</accession>
<keyword evidence="2" id="KW-0815">Transposition</keyword>
<dbReference type="InterPro" id="IPR002513">
    <property type="entry name" value="Tn3_Tnp_DDE_dom"/>
</dbReference>
<dbReference type="Pfam" id="PF13700">
    <property type="entry name" value="DUF4158"/>
    <property type="match status" value="1"/>
</dbReference>
<name>A0A9X4R5Y2_9BURK</name>
<evidence type="ECO:0000313" key="9">
    <source>
        <dbReference type="Proteomes" id="UP001152766"/>
    </source>
</evidence>
<dbReference type="RefSeq" id="WP_268154456.1">
    <property type="nucleotide sequence ID" value="NZ_JAPPUW010000037.1"/>
</dbReference>
<keyword evidence="3" id="KW-0238">DNA-binding</keyword>
<feature type="domain" description="DUF4158" evidence="7">
    <location>
        <begin position="6"/>
        <end position="169"/>
    </location>
</feature>
<evidence type="ECO:0000256" key="2">
    <source>
        <dbReference type="ARBA" id="ARBA00022578"/>
    </source>
</evidence>
<dbReference type="EMBL" id="SGUG01000027">
    <property type="protein sequence ID" value="MDG0864150.1"/>
    <property type="molecule type" value="Genomic_DNA"/>
</dbReference>
<evidence type="ECO:0000259" key="6">
    <source>
        <dbReference type="Pfam" id="PF01526"/>
    </source>
</evidence>
<feature type="region of interest" description="Disordered" evidence="5">
    <location>
        <begin position="672"/>
        <end position="692"/>
    </location>
</feature>
<sequence length="998" mass="112345">MPRRELLTPAQREQLLAFPTDEAELIRLYSLSETDQAFLKAHRGIHNRLGVAVQMAYLRFPGRPIARDETPYPTLLAMVAAQIKAPVSAWSLYAERDQTRRMHAIDLIRWLGLRQLDAGTHRSLAQWLLPIAMQSTQGPVLVQALIEEMRRRGIVLPPIGTLERLCAEVHTRAQRRIFKLLTQPLNDTHCAELDALLDIHKGGPITTLTWLRQPPGKPNAKMIMSHISRLKILRALALPENIGRDVNADRLLRMAREGAQMSVYQLKEYEPLRRHATLVAITLDVSATLTDQILDLHDRLIGTFFTRSKHKHKDRFAADGKALNAKVRLYADVGAALIAARKNKDDAYAAIEKVLSWAEFERSVQEAKGLARDEAFDSTALMSEFFGQLRRYTPAFLDLFEFRAAPVRQRLLDAIDVLRKMNRTSAQTVPADAPVDFFKPSWQRFVMTGDGIDRRFYEIAAVSELKDALRSGDVFVAGSRQFKDFDEYLLPQSLFNQQQTEGRLDLSVPTEVSAYLDERLTLLREALSETNRLAAADELPFVKLDDKGLKVSPIEDETPPQAKVLKAQAYAMLPRIKITDLLLEVISWIDFTQQFTHLKTGDSAKDRTLLLTAILADAFNLGLEKMAEACPGVTATKLSYLVAWHVRTETYSKALAELVNFHHRLPFSKHWGDGSTSSSDGQRFKAGGHAEGSGYRNAKYGDDPGVLFYTHVSSQYGGFHIKVINGPVRDATHVLDGLLYHESDLRIEEHYTDTAGFTDHIFGLCPVVGFTFAPRIADLKDKRIFVPGKAEDWPALSTLIGGNLNVKSIEQVFDDVRRLGASIKQGTVTSSLMLRKLSAYPRQNSIAIGLREMGRIERSLHTLKWLREPEYRRRVGAGLNKGESRHKLARAVFFHRLGEIRDRAFEDQQNRASGLNLVMQAITIWNTVYLDRAIQALRQHQTIDDSMVSHISPLGWHHVNLTGDYSWAQDKQPSPGEFRALRPAPKKGAPKEASPGDG</sequence>